<evidence type="ECO:0000256" key="7">
    <source>
        <dbReference type="RuleBase" id="RU004914"/>
    </source>
</evidence>
<protein>
    <recommendedName>
        <fullName evidence="7">Protein DETOXIFICATION</fullName>
    </recommendedName>
    <alternativeName>
        <fullName evidence="7">Multidrug and toxic compound extrusion protein</fullName>
    </alternativeName>
</protein>
<evidence type="ECO:0000313" key="9">
    <source>
        <dbReference type="EMBL" id="TXG52722.1"/>
    </source>
</evidence>
<feature type="transmembrane region" description="Helical" evidence="7">
    <location>
        <begin position="636"/>
        <end position="657"/>
    </location>
</feature>
<feature type="transmembrane region" description="Helical" evidence="7">
    <location>
        <begin position="339"/>
        <end position="363"/>
    </location>
</feature>
<feature type="transmembrane region" description="Helical" evidence="7">
    <location>
        <begin position="50"/>
        <end position="70"/>
    </location>
</feature>
<evidence type="ECO:0000256" key="3">
    <source>
        <dbReference type="ARBA" id="ARBA00022448"/>
    </source>
</evidence>
<feature type="transmembrane region" description="Helical" evidence="7">
    <location>
        <begin position="669"/>
        <end position="691"/>
    </location>
</feature>
<dbReference type="GO" id="GO:0015297">
    <property type="term" value="F:antiporter activity"/>
    <property type="evidence" value="ECO:0007669"/>
    <property type="project" value="InterPro"/>
</dbReference>
<feature type="transmembrane region" description="Helical" evidence="7">
    <location>
        <begin position="785"/>
        <end position="806"/>
    </location>
</feature>
<evidence type="ECO:0000256" key="2">
    <source>
        <dbReference type="ARBA" id="ARBA00010199"/>
    </source>
</evidence>
<organism evidence="9 10">
    <name type="scientific">Acer yangbiense</name>
    <dbReference type="NCBI Taxonomy" id="1000413"/>
    <lineage>
        <taxon>Eukaryota</taxon>
        <taxon>Viridiplantae</taxon>
        <taxon>Streptophyta</taxon>
        <taxon>Embryophyta</taxon>
        <taxon>Tracheophyta</taxon>
        <taxon>Spermatophyta</taxon>
        <taxon>Magnoliopsida</taxon>
        <taxon>eudicotyledons</taxon>
        <taxon>Gunneridae</taxon>
        <taxon>Pentapetalae</taxon>
        <taxon>rosids</taxon>
        <taxon>malvids</taxon>
        <taxon>Sapindales</taxon>
        <taxon>Sapindaceae</taxon>
        <taxon>Hippocastanoideae</taxon>
        <taxon>Acereae</taxon>
        <taxon>Acer</taxon>
    </lineage>
</organism>
<dbReference type="NCBIfam" id="TIGR00797">
    <property type="entry name" value="matE"/>
    <property type="match status" value="2"/>
</dbReference>
<proteinExistence type="inferred from homology"/>
<dbReference type="InterPro" id="IPR002528">
    <property type="entry name" value="MATE_fam"/>
</dbReference>
<dbReference type="SUPFAM" id="SSF81665">
    <property type="entry name" value="Calcium ATPase, transmembrane domain M"/>
    <property type="match status" value="1"/>
</dbReference>
<feature type="transmembrane region" description="Helical" evidence="7">
    <location>
        <begin position="124"/>
        <end position="145"/>
    </location>
</feature>
<feature type="transmembrane region" description="Helical" evidence="7">
    <location>
        <begin position="442"/>
        <end position="463"/>
    </location>
</feature>
<sequence length="973" mass="107529">MREEENTLLLSTPKQHEDHQEEEEEEEEDKLLSKIWKESKKLWEIAGPSIFSRLAMFSMTVITQAFAGHLSDLDLAAISIATTVIISISFGLLLGMASALETLCGQAYGAKQYHLLGIYMQRSWIILFICSILLIPMFVFASPILKLIGQPTSVAEQTGVVALWLIPFHLSFSFQFPLQRFLQCQLKTAVIAWVSAAALLVHVIVSWVFVYKLRVGIVGTAITLDFSWWVSGLGLFGYTVFGGCPLSWNGFSAQAFTGIWEFFKLSVASGVMLSLENFYYRILIIVAGYMHNTEVAVDALSICITIYAWESMISLGFFAATGVRVANELGAGNANGAKFATIVSVIHSLLIGLLFWSIIIAIPEKLAMIFTSSAAVITMVNELAVLLAFTILFNCIQPVLSGVAVGSGWQALVAFINIGSYYIVGVPLGVLLGWLLKYNIRGIWAGMISGTMVQTLILSIITIRCKWERRARKWFKDCGKTAEITNFESDPNQPLLRDHANDHEQTKDQLSTRVWIESKKLWSIVGPAIFSRVSSYSMNIITQAFAGHLGEVELAAISIANTVIVGFNFGLLLGMASALETLCGQAFGAKRYRMLGIYMQRSWLVLIMFCFLLLPFYIFASPILKWLGQTDDVAEMSGVIAVWMIPLHFSFAFVFPLQRFLQCQLKNQVIAWVSFVVLLINVLTSWLFVYVLDWGVIGAAVALDISWWVLFFGLFGYTALGWCPLTWSGFSMEAFSGLWEYTKLSVASGVMLCLENWYYRILILMTGHLKNSTLAVDALSVCMSINGWQLMIPLAFFAATGVRVANELGAGNGKAARFATIVSVAQSTVVGLIFCILIMILKDKVALIFTSSEDVLQEVDTLSYLLAVTILLNSVQPVLSGVAVGSGWQATVAYVNLGCYYIIGLPLGIVMGWVFNLGVMGIWSGMILGGTVVQTVILLIITIRCDWEKEAEKASLRVKKWSNEPDNQSEGQQ</sequence>
<feature type="transmembrane region" description="Helical" evidence="7">
    <location>
        <begin position="262"/>
        <end position="287"/>
    </location>
</feature>
<dbReference type="PANTHER" id="PTHR11206">
    <property type="entry name" value="MULTIDRUG RESISTANCE PROTEIN"/>
    <property type="match status" value="1"/>
</dbReference>
<keyword evidence="10" id="KW-1185">Reference proteome</keyword>
<accession>A0A5C7H888</accession>
<gene>
    <name evidence="9" type="ORF">EZV62_021891</name>
</gene>
<evidence type="ECO:0000256" key="8">
    <source>
        <dbReference type="SAM" id="MobiDB-lite"/>
    </source>
</evidence>
<feature type="transmembrane region" description="Helical" evidence="7">
    <location>
        <begin position="157"/>
        <end position="178"/>
    </location>
</feature>
<comment type="caution">
    <text evidence="9">The sequence shown here is derived from an EMBL/GenBank/DDBJ whole genome shotgun (WGS) entry which is preliminary data.</text>
</comment>
<dbReference type="CDD" id="cd13132">
    <property type="entry name" value="MATE_eukaryotic"/>
    <property type="match status" value="2"/>
</dbReference>
<evidence type="ECO:0000313" key="10">
    <source>
        <dbReference type="Proteomes" id="UP000323000"/>
    </source>
</evidence>
<keyword evidence="6 7" id="KW-0472">Membrane</keyword>
<dbReference type="InterPro" id="IPR023298">
    <property type="entry name" value="ATPase_P-typ_TM_dom_sf"/>
</dbReference>
<reference evidence="10" key="1">
    <citation type="journal article" date="2019" name="Gigascience">
        <title>De novo genome assembly of the endangered Acer yangbiense, a plant species with extremely small populations endemic to Yunnan Province, China.</title>
        <authorList>
            <person name="Yang J."/>
            <person name="Wariss H.M."/>
            <person name="Tao L."/>
            <person name="Zhang R."/>
            <person name="Yun Q."/>
            <person name="Hollingsworth P."/>
            <person name="Dao Z."/>
            <person name="Luo G."/>
            <person name="Guo H."/>
            <person name="Ma Y."/>
            <person name="Sun W."/>
        </authorList>
    </citation>
    <scope>NUCLEOTIDE SEQUENCE [LARGE SCALE GENOMIC DNA]</scope>
    <source>
        <strain evidence="10">cv. Malutang</strain>
    </source>
</reference>
<keyword evidence="3" id="KW-0813">Transport</keyword>
<evidence type="ECO:0000256" key="6">
    <source>
        <dbReference type="ARBA" id="ARBA00023136"/>
    </source>
</evidence>
<feature type="transmembrane region" description="Helical" evidence="7">
    <location>
        <begin position="744"/>
        <end position="765"/>
    </location>
</feature>
<evidence type="ECO:0000256" key="1">
    <source>
        <dbReference type="ARBA" id="ARBA00004141"/>
    </source>
</evidence>
<keyword evidence="5 7" id="KW-1133">Transmembrane helix</keyword>
<dbReference type="OrthoDB" id="2126698at2759"/>
<feature type="transmembrane region" description="Helical" evidence="7">
    <location>
        <begin position="892"/>
        <end position="915"/>
    </location>
</feature>
<dbReference type="GO" id="GO:0042910">
    <property type="term" value="F:xenobiotic transmembrane transporter activity"/>
    <property type="evidence" value="ECO:0007669"/>
    <property type="project" value="InterPro"/>
</dbReference>
<keyword evidence="4 7" id="KW-0812">Transmembrane</keyword>
<feature type="transmembrane region" description="Helical" evidence="7">
    <location>
        <begin position="697"/>
        <end position="723"/>
    </location>
</feature>
<feature type="transmembrane region" description="Helical" evidence="7">
    <location>
        <begin position="76"/>
        <end position="103"/>
    </location>
</feature>
<feature type="transmembrane region" description="Helical" evidence="7">
    <location>
        <begin position="383"/>
        <end position="405"/>
    </location>
</feature>
<feature type="transmembrane region" description="Helical" evidence="7">
    <location>
        <begin position="861"/>
        <end position="885"/>
    </location>
</feature>
<dbReference type="GO" id="GO:1990961">
    <property type="term" value="P:xenobiotic detoxification by transmembrane export across the plasma membrane"/>
    <property type="evidence" value="ECO:0007669"/>
    <property type="project" value="InterPro"/>
</dbReference>
<dbReference type="AlphaFoldDB" id="A0A5C7H888"/>
<dbReference type="EMBL" id="VAHF01000010">
    <property type="protein sequence ID" value="TXG52722.1"/>
    <property type="molecule type" value="Genomic_DNA"/>
</dbReference>
<feature type="transmembrane region" description="Helical" evidence="7">
    <location>
        <begin position="818"/>
        <end position="841"/>
    </location>
</feature>
<feature type="transmembrane region" description="Helical" evidence="7">
    <location>
        <begin position="299"/>
        <end position="318"/>
    </location>
</feature>
<feature type="transmembrane region" description="Helical" evidence="7">
    <location>
        <begin position="921"/>
        <end position="943"/>
    </location>
</feature>
<feature type="transmembrane region" description="Helical" evidence="7">
    <location>
        <begin position="603"/>
        <end position="624"/>
    </location>
</feature>
<dbReference type="InterPro" id="IPR045069">
    <property type="entry name" value="MATE_euk"/>
</dbReference>
<feature type="region of interest" description="Disordered" evidence="8">
    <location>
        <begin position="1"/>
        <end position="28"/>
    </location>
</feature>
<evidence type="ECO:0000256" key="4">
    <source>
        <dbReference type="ARBA" id="ARBA00022692"/>
    </source>
</evidence>
<dbReference type="GO" id="GO:0016020">
    <property type="term" value="C:membrane"/>
    <property type="evidence" value="ECO:0007669"/>
    <property type="project" value="UniProtKB-SubCell"/>
</dbReference>
<comment type="similarity">
    <text evidence="2 7">Belongs to the multi antimicrobial extrusion (MATE) (TC 2.A.66.1) family.</text>
</comment>
<feature type="transmembrane region" description="Helical" evidence="7">
    <location>
        <begin position="190"/>
        <end position="211"/>
    </location>
</feature>
<dbReference type="Proteomes" id="UP000323000">
    <property type="component" value="Chromosome 10"/>
</dbReference>
<feature type="transmembrane region" description="Helical" evidence="7">
    <location>
        <begin position="412"/>
        <end position="436"/>
    </location>
</feature>
<name>A0A5C7H888_9ROSI</name>
<comment type="subcellular location">
    <subcellularLocation>
        <location evidence="1">Membrane</location>
        <topology evidence="1">Multi-pass membrane protein</topology>
    </subcellularLocation>
</comment>
<feature type="transmembrane region" description="Helical" evidence="7">
    <location>
        <begin position="217"/>
        <end position="241"/>
    </location>
</feature>
<dbReference type="Pfam" id="PF01554">
    <property type="entry name" value="MatE"/>
    <property type="match status" value="4"/>
</dbReference>
<evidence type="ECO:0000256" key="5">
    <source>
        <dbReference type="ARBA" id="ARBA00022989"/>
    </source>
</evidence>